<keyword evidence="1" id="KW-1133">Transmembrane helix</keyword>
<evidence type="ECO:0000313" key="4">
    <source>
        <dbReference type="Proteomes" id="UP000324298"/>
    </source>
</evidence>
<dbReference type="Proteomes" id="UP000324298">
    <property type="component" value="Unassembled WGS sequence"/>
</dbReference>
<gene>
    <name evidence="3" type="ORF">ET418_17665</name>
</gene>
<protein>
    <recommendedName>
        <fullName evidence="2">DUF2231 domain-containing protein</fullName>
    </recommendedName>
</protein>
<feature type="transmembrane region" description="Helical" evidence="1">
    <location>
        <begin position="119"/>
        <end position="142"/>
    </location>
</feature>
<evidence type="ECO:0000259" key="2">
    <source>
        <dbReference type="Pfam" id="PF09990"/>
    </source>
</evidence>
<feature type="transmembrane region" description="Helical" evidence="1">
    <location>
        <begin position="45"/>
        <end position="68"/>
    </location>
</feature>
<keyword evidence="4" id="KW-1185">Reference proteome</keyword>
<feature type="transmembrane region" description="Helical" evidence="1">
    <location>
        <begin position="80"/>
        <end position="99"/>
    </location>
</feature>
<feature type="transmembrane region" description="Helical" evidence="1">
    <location>
        <begin position="21"/>
        <end position="39"/>
    </location>
</feature>
<feature type="domain" description="DUF2231" evidence="2">
    <location>
        <begin position="12"/>
        <end position="142"/>
    </location>
</feature>
<keyword evidence="1" id="KW-0472">Membrane</keyword>
<keyword evidence="1" id="KW-0812">Transmembrane</keyword>
<organism evidence="3 4">
    <name type="scientific">Oryzomonas rubra</name>
    <dbReference type="NCBI Taxonomy" id="2509454"/>
    <lineage>
        <taxon>Bacteria</taxon>
        <taxon>Pseudomonadati</taxon>
        <taxon>Thermodesulfobacteriota</taxon>
        <taxon>Desulfuromonadia</taxon>
        <taxon>Geobacterales</taxon>
        <taxon>Geobacteraceae</taxon>
        <taxon>Oryzomonas</taxon>
    </lineage>
</organism>
<evidence type="ECO:0000313" key="3">
    <source>
        <dbReference type="EMBL" id="KAA0888040.1"/>
    </source>
</evidence>
<proteinExistence type="predicted"/>
<name>A0A5A9X4X2_9BACT</name>
<accession>A0A5A9X4X2</accession>
<dbReference type="OrthoDB" id="9769653at2"/>
<reference evidence="3 4" key="1">
    <citation type="submission" date="2019-04" db="EMBL/GenBank/DDBJ databases">
        <title>Geobacter ruber sp. nov., ferric-reducing bacteria isolated from paddy soil.</title>
        <authorList>
            <person name="Xu Z."/>
            <person name="Masuda Y."/>
            <person name="Itoh H."/>
            <person name="Senoo K."/>
        </authorList>
    </citation>
    <scope>NUCLEOTIDE SEQUENCE [LARGE SCALE GENOMIC DNA]</scope>
    <source>
        <strain evidence="3 4">Red88</strain>
    </source>
</reference>
<evidence type="ECO:0000256" key="1">
    <source>
        <dbReference type="SAM" id="Phobius"/>
    </source>
</evidence>
<dbReference type="EMBL" id="SRSD01000013">
    <property type="protein sequence ID" value="KAA0888040.1"/>
    <property type="molecule type" value="Genomic_DNA"/>
</dbReference>
<dbReference type="RefSeq" id="WP_149309911.1">
    <property type="nucleotide sequence ID" value="NZ_SRSD01000013.1"/>
</dbReference>
<dbReference type="Pfam" id="PF09990">
    <property type="entry name" value="DUF2231"/>
    <property type="match status" value="1"/>
</dbReference>
<dbReference type="InterPro" id="IPR019251">
    <property type="entry name" value="DUF2231_TM"/>
</dbReference>
<sequence length="143" mass="15447">MTDDQKRKIPHLHPVCVHFPQALFPVAFAAALIYLALGLREFEAGAYVCVLLGLLSVPVAALSGVIDWKLRFRGAMTRVFKIKMAGSGLLVILALPAALLRASHPDLLLHPIQDAGWGYLLLLAACAADCTVLGFYGGRLVFH</sequence>
<comment type="caution">
    <text evidence="3">The sequence shown here is derived from an EMBL/GenBank/DDBJ whole genome shotgun (WGS) entry which is preliminary data.</text>
</comment>
<dbReference type="AlphaFoldDB" id="A0A5A9X4X2"/>